<accession>A0A7M7K2V2</accession>
<organism evidence="2 3">
    <name type="scientific">Varroa destructor</name>
    <name type="common">Honeybee mite</name>
    <dbReference type="NCBI Taxonomy" id="109461"/>
    <lineage>
        <taxon>Eukaryota</taxon>
        <taxon>Metazoa</taxon>
        <taxon>Ecdysozoa</taxon>
        <taxon>Arthropoda</taxon>
        <taxon>Chelicerata</taxon>
        <taxon>Arachnida</taxon>
        <taxon>Acari</taxon>
        <taxon>Parasitiformes</taxon>
        <taxon>Mesostigmata</taxon>
        <taxon>Gamasina</taxon>
        <taxon>Dermanyssoidea</taxon>
        <taxon>Varroidae</taxon>
        <taxon>Varroa</taxon>
    </lineage>
</organism>
<reference evidence="2" key="1">
    <citation type="submission" date="2021-01" db="UniProtKB">
        <authorList>
            <consortium name="EnsemblMetazoa"/>
        </authorList>
    </citation>
    <scope>IDENTIFICATION</scope>
</reference>
<evidence type="ECO:0000313" key="2">
    <source>
        <dbReference type="EnsemblMetazoa" id="XP_022660811"/>
    </source>
</evidence>
<dbReference type="AlphaFoldDB" id="A0A7M7K2V2"/>
<dbReference type="KEGG" id="vde:111250208"/>
<keyword evidence="3" id="KW-1185">Reference proteome</keyword>
<evidence type="ECO:0008006" key="4">
    <source>
        <dbReference type="Google" id="ProtNLM"/>
    </source>
</evidence>
<feature type="region of interest" description="Disordered" evidence="1">
    <location>
        <begin position="261"/>
        <end position="284"/>
    </location>
</feature>
<dbReference type="RefSeq" id="XP_022660811.1">
    <property type="nucleotide sequence ID" value="XM_022805076.1"/>
</dbReference>
<evidence type="ECO:0000256" key="1">
    <source>
        <dbReference type="SAM" id="MobiDB-lite"/>
    </source>
</evidence>
<protein>
    <recommendedName>
        <fullName evidence="4">BTB domain-containing protein</fullName>
    </recommendedName>
</protein>
<evidence type="ECO:0000313" key="3">
    <source>
        <dbReference type="Proteomes" id="UP000594260"/>
    </source>
</evidence>
<sequence>MSKTKKIDYSTCWDWVQSFDLSLSSLKWSQPIEFLQNTLICDTPRCFRREWNQRSRENTDFAIVSKVKDRGYKQWSHCHKHVIHAMVKHSFRLGQGSKVELDLDSDTIENLLRILYTRQYVSVDSITKNHFRLMRFIQELGLVSDRLQVAQNYLRSEFHRFGSEQSFLQLNESQLEPYLNTETLPLYTVLDLNFIMRTFLHWSAVAKESTVSEDLPYRSVDSASFATITSTICELLTELHGDLLISPIELTQYTDHLSKLPNSQRWPTPKPDGWSSDNETRSSSGSLVLVSSDNVKLTCNERILCRVPYFRSLLHGGFRESLQHEQVRLDMHSSMLHLVLAALENGTLPELPTNKLLDVYTVFDYLQCDELLHAFDEQMRRIALRLGQTTLDDFSAELSPALMQRMLPLLLQDLTDVFGMKGYAFVLRFFLRWLESDTSHGDWLGPILSSTLVAVDEYEHAKNVTYESFDGHVHVFDGKVWAPCHWGDFDSMREGVYNFKVLRYKQRYLTHNFLRSNTVALHDCVTCEETTLARHPEGRTGYFIEMLGRVFCSVNGQHFVIGDDLQLHEVDMPTVDGFALEPRCVDNSRRRIFFDTERVGFCVELGKDFSVTNQWQFDSSGVTTDYQLHVIDGHILALRLGYDVLVLDENLAKFVLVKDYIKPYLDQTKTCVSTQVDDRSSALKRLVGAQLLPNICGVIYKIFDLQGQTFLIVTEAVELTQARLRISETESDPRLVGFFKWSPEGRCWKDVSASSRVPKSQVQQTVVLNHPGIPLYARRPCYD</sequence>
<dbReference type="Proteomes" id="UP000594260">
    <property type="component" value="Unplaced"/>
</dbReference>
<dbReference type="OrthoDB" id="6495098at2759"/>
<proteinExistence type="predicted"/>
<dbReference type="InParanoid" id="A0A7M7K2V2"/>
<dbReference type="InterPro" id="IPR011333">
    <property type="entry name" value="SKP1/BTB/POZ_sf"/>
</dbReference>
<dbReference type="RefSeq" id="XP_022660812.1">
    <property type="nucleotide sequence ID" value="XM_022805077.1"/>
</dbReference>
<dbReference type="EnsemblMetazoa" id="XM_022805077">
    <property type="protein sequence ID" value="XP_022660812"/>
    <property type="gene ID" value="LOC111250208"/>
</dbReference>
<dbReference type="SUPFAM" id="SSF54695">
    <property type="entry name" value="POZ domain"/>
    <property type="match status" value="1"/>
</dbReference>
<dbReference type="GeneID" id="111250208"/>
<dbReference type="EnsemblMetazoa" id="XM_022805076">
    <property type="protein sequence ID" value="XP_022660811"/>
    <property type="gene ID" value="LOC111250208"/>
</dbReference>
<dbReference type="Gene3D" id="3.30.710.10">
    <property type="entry name" value="Potassium Channel Kv1.1, Chain A"/>
    <property type="match status" value="1"/>
</dbReference>
<name>A0A7M7K2V2_VARDE</name>